<keyword evidence="2" id="KW-1185">Reference proteome</keyword>
<proteinExistence type="predicted"/>
<protein>
    <submittedName>
        <fullName evidence="1">Uncharacterized protein</fullName>
    </submittedName>
</protein>
<evidence type="ECO:0000313" key="2">
    <source>
        <dbReference type="Proteomes" id="UP001196413"/>
    </source>
</evidence>
<name>A0AAD5QHM5_PARTN</name>
<comment type="caution">
    <text evidence="1">The sequence shown here is derived from an EMBL/GenBank/DDBJ whole genome shotgun (WGS) entry which is preliminary data.</text>
</comment>
<organism evidence="1 2">
    <name type="scientific">Parelaphostrongylus tenuis</name>
    <name type="common">Meningeal worm</name>
    <dbReference type="NCBI Taxonomy" id="148309"/>
    <lineage>
        <taxon>Eukaryota</taxon>
        <taxon>Metazoa</taxon>
        <taxon>Ecdysozoa</taxon>
        <taxon>Nematoda</taxon>
        <taxon>Chromadorea</taxon>
        <taxon>Rhabditida</taxon>
        <taxon>Rhabditina</taxon>
        <taxon>Rhabditomorpha</taxon>
        <taxon>Strongyloidea</taxon>
        <taxon>Metastrongylidae</taxon>
        <taxon>Parelaphostrongylus</taxon>
    </lineage>
</organism>
<dbReference type="AlphaFoldDB" id="A0AAD5QHM5"/>
<sequence length="114" mass="12492">MIRRVRLPAIFIREVGPRNGVHCQPCSSHVGWAEWAELDGEDGMSLRGSLRTLGQKGEGITVIPRWNAQQRAIVDVEALSAVILLAGSAIESTHDHPLAIIDPFPIESPYENSL</sequence>
<reference evidence="1" key="1">
    <citation type="submission" date="2021-06" db="EMBL/GenBank/DDBJ databases">
        <title>Parelaphostrongylus tenuis whole genome reference sequence.</title>
        <authorList>
            <person name="Garwood T.J."/>
            <person name="Larsen P.A."/>
            <person name="Fountain-Jones N.M."/>
            <person name="Garbe J.R."/>
            <person name="Macchietto M.G."/>
            <person name="Kania S.A."/>
            <person name="Gerhold R.W."/>
            <person name="Richards J.E."/>
            <person name="Wolf T.M."/>
        </authorList>
    </citation>
    <scope>NUCLEOTIDE SEQUENCE</scope>
    <source>
        <strain evidence="1">MNPRO001-30</strain>
        <tissue evidence="1">Meninges</tissue>
    </source>
</reference>
<dbReference type="Proteomes" id="UP001196413">
    <property type="component" value="Unassembled WGS sequence"/>
</dbReference>
<evidence type="ECO:0000313" key="1">
    <source>
        <dbReference type="EMBL" id="KAJ1349914.1"/>
    </source>
</evidence>
<accession>A0AAD5QHM5</accession>
<dbReference type="EMBL" id="JAHQIW010000772">
    <property type="protein sequence ID" value="KAJ1349914.1"/>
    <property type="molecule type" value="Genomic_DNA"/>
</dbReference>
<gene>
    <name evidence="1" type="ORF">KIN20_005591</name>
</gene>